<keyword evidence="3" id="KW-1185">Reference proteome</keyword>
<feature type="transmembrane region" description="Helical" evidence="1">
    <location>
        <begin position="157"/>
        <end position="175"/>
    </location>
</feature>
<keyword evidence="1" id="KW-1133">Transmembrane helix</keyword>
<evidence type="ECO:0000313" key="3">
    <source>
        <dbReference type="Proteomes" id="UP001233271"/>
    </source>
</evidence>
<dbReference type="RefSeq" id="XP_060453865.1">
    <property type="nucleotide sequence ID" value="XM_060596920.1"/>
</dbReference>
<keyword evidence="1" id="KW-0812">Transmembrane</keyword>
<feature type="transmembrane region" description="Helical" evidence="1">
    <location>
        <begin position="20"/>
        <end position="39"/>
    </location>
</feature>
<dbReference type="EMBL" id="AP028212">
    <property type="protein sequence ID" value="BEI88599.1"/>
    <property type="molecule type" value="Genomic_DNA"/>
</dbReference>
<dbReference type="AlphaFoldDB" id="A0AA48HZV1"/>
<reference evidence="2" key="1">
    <citation type="journal article" date="2023" name="BMC Genomics">
        <title>Chromosome-level genome assemblies of Cutaneotrichosporon spp. (Trichosporonales, Basidiomycota) reveal imbalanced evolution between nucleotide sequences and chromosome synteny.</title>
        <authorList>
            <person name="Kobayashi Y."/>
            <person name="Kayamori A."/>
            <person name="Aoki K."/>
            <person name="Shiwa Y."/>
            <person name="Matsutani M."/>
            <person name="Fujita N."/>
            <person name="Sugita T."/>
            <person name="Iwasaki W."/>
            <person name="Tanaka N."/>
            <person name="Takashima M."/>
        </authorList>
    </citation>
    <scope>NUCLEOTIDE SEQUENCE</scope>
    <source>
        <strain evidence="2">HIS019</strain>
    </source>
</reference>
<evidence type="ECO:0000256" key="1">
    <source>
        <dbReference type="SAM" id="Phobius"/>
    </source>
</evidence>
<name>A0AA48HZV1_9TREE</name>
<organism evidence="2 3">
    <name type="scientific">Cutaneotrichosporon cavernicola</name>
    <dbReference type="NCBI Taxonomy" id="279322"/>
    <lineage>
        <taxon>Eukaryota</taxon>
        <taxon>Fungi</taxon>
        <taxon>Dikarya</taxon>
        <taxon>Basidiomycota</taxon>
        <taxon>Agaricomycotina</taxon>
        <taxon>Tremellomycetes</taxon>
        <taxon>Trichosporonales</taxon>
        <taxon>Trichosporonaceae</taxon>
        <taxon>Cutaneotrichosporon</taxon>
    </lineage>
</organism>
<accession>A0AA48HZV1</accession>
<sequence length="176" mass="18663">MYHFSTTLAHVPSPPLPQSPVGLLSLLLVGALILAILLCRDHDTSAREQVHASLAALEYLMVQVCITESARDDELAAYQTAKAHADAEAALLHALIDAPYHHVAALGTFNQKGRPRPTLVANDRCRFPSGASDLVALVDLAFEEAAEEASVQSRSGLMFGVALGVGFALVLVVLAE</sequence>
<protein>
    <submittedName>
        <fullName evidence="2">Uncharacterized protein</fullName>
    </submittedName>
</protein>
<evidence type="ECO:0000313" key="2">
    <source>
        <dbReference type="EMBL" id="BEI88599.1"/>
    </source>
</evidence>
<keyword evidence="1" id="KW-0472">Membrane</keyword>
<dbReference type="GeneID" id="85492470"/>
<dbReference type="Proteomes" id="UP001233271">
    <property type="component" value="Chromosome 1"/>
</dbReference>
<dbReference type="KEGG" id="ccac:CcaHIS019_0113170"/>
<gene>
    <name evidence="2" type="ORF">CcaverHIS019_0113170</name>
</gene>
<proteinExistence type="predicted"/>